<proteinExistence type="predicted"/>
<dbReference type="Proteomes" id="UP000886847">
    <property type="component" value="Unassembled WGS sequence"/>
</dbReference>
<name>A0A9D1W365_9FIRM</name>
<dbReference type="Pfam" id="PF01261">
    <property type="entry name" value="AP_endonuc_2"/>
    <property type="match status" value="1"/>
</dbReference>
<protein>
    <submittedName>
        <fullName evidence="2">Sugar phosphate isomerase/epimerase</fullName>
    </submittedName>
</protein>
<evidence type="ECO:0000259" key="1">
    <source>
        <dbReference type="Pfam" id="PF01261"/>
    </source>
</evidence>
<feature type="domain" description="Xylose isomerase-like TIM barrel" evidence="1">
    <location>
        <begin position="25"/>
        <end position="255"/>
    </location>
</feature>
<dbReference type="AlphaFoldDB" id="A0A9D1W365"/>
<reference evidence="2" key="2">
    <citation type="submission" date="2021-04" db="EMBL/GenBank/DDBJ databases">
        <authorList>
            <person name="Gilroy R."/>
        </authorList>
    </citation>
    <scope>NUCLEOTIDE SEQUENCE</scope>
    <source>
        <strain evidence="2">2189</strain>
    </source>
</reference>
<dbReference type="Gene3D" id="3.20.20.150">
    <property type="entry name" value="Divalent-metal-dependent TIM barrel enzymes"/>
    <property type="match status" value="1"/>
</dbReference>
<dbReference type="GO" id="GO:0016853">
    <property type="term" value="F:isomerase activity"/>
    <property type="evidence" value="ECO:0007669"/>
    <property type="project" value="UniProtKB-KW"/>
</dbReference>
<sequence>MITGVSTSSLFLREMNEDALSVLSGLGVRATEVFLTTFSEYTEEFARLLAERKGNLFVNSVHILNTEFEPQLFGQHPRAKADAFRLLHGAMRSAHIFGAGRYTFHGTTRLKRNAAPADPEKLAPAFAEIMAACAEHGVRLCLENVHWALYNRPGLFAPLRRLCPDLLGVLDVKQARLSCWPYQMYIKDMEGCISHVHLSDVDERGNICLPGQGTFDFEECLRRLKDAGFDGAALIEVYPKDYGDYTELKRSCDYLDELIYKIG</sequence>
<organism evidence="2 3">
    <name type="scientific">Candidatus Borkfalkia faecavium</name>
    <dbReference type="NCBI Taxonomy" id="2838508"/>
    <lineage>
        <taxon>Bacteria</taxon>
        <taxon>Bacillati</taxon>
        <taxon>Bacillota</taxon>
        <taxon>Clostridia</taxon>
        <taxon>Christensenellales</taxon>
        <taxon>Christensenellaceae</taxon>
        <taxon>Candidatus Borkfalkia</taxon>
    </lineage>
</organism>
<comment type="caution">
    <text evidence="2">The sequence shown here is derived from an EMBL/GenBank/DDBJ whole genome shotgun (WGS) entry which is preliminary data.</text>
</comment>
<dbReference type="EMBL" id="DXEW01000034">
    <property type="protein sequence ID" value="HIX51017.1"/>
    <property type="molecule type" value="Genomic_DNA"/>
</dbReference>
<dbReference type="SUPFAM" id="SSF51658">
    <property type="entry name" value="Xylose isomerase-like"/>
    <property type="match status" value="1"/>
</dbReference>
<dbReference type="InterPro" id="IPR036237">
    <property type="entry name" value="Xyl_isomerase-like_sf"/>
</dbReference>
<evidence type="ECO:0000313" key="2">
    <source>
        <dbReference type="EMBL" id="HIX51017.1"/>
    </source>
</evidence>
<accession>A0A9D1W365</accession>
<dbReference type="InterPro" id="IPR013022">
    <property type="entry name" value="Xyl_isomerase-like_TIM-brl"/>
</dbReference>
<reference evidence="2" key="1">
    <citation type="journal article" date="2021" name="PeerJ">
        <title>Extensive microbial diversity within the chicken gut microbiome revealed by metagenomics and culture.</title>
        <authorList>
            <person name="Gilroy R."/>
            <person name="Ravi A."/>
            <person name="Getino M."/>
            <person name="Pursley I."/>
            <person name="Horton D.L."/>
            <person name="Alikhan N.F."/>
            <person name="Baker D."/>
            <person name="Gharbi K."/>
            <person name="Hall N."/>
            <person name="Watson M."/>
            <person name="Adriaenssens E.M."/>
            <person name="Foster-Nyarko E."/>
            <person name="Jarju S."/>
            <person name="Secka A."/>
            <person name="Antonio M."/>
            <person name="Oren A."/>
            <person name="Chaudhuri R.R."/>
            <person name="La Ragione R."/>
            <person name="Hildebrand F."/>
            <person name="Pallen M.J."/>
        </authorList>
    </citation>
    <scope>NUCLEOTIDE SEQUENCE</scope>
    <source>
        <strain evidence="2">2189</strain>
    </source>
</reference>
<keyword evidence="2" id="KW-0413">Isomerase</keyword>
<dbReference type="InterPro" id="IPR050312">
    <property type="entry name" value="IolE/XylAMocC-like"/>
</dbReference>
<evidence type="ECO:0000313" key="3">
    <source>
        <dbReference type="Proteomes" id="UP000886847"/>
    </source>
</evidence>
<gene>
    <name evidence="2" type="ORF">H9851_07055</name>
</gene>
<dbReference type="PANTHER" id="PTHR12110">
    <property type="entry name" value="HYDROXYPYRUVATE ISOMERASE"/>
    <property type="match status" value="1"/>
</dbReference>